<feature type="compositionally biased region" description="Basic and acidic residues" evidence="3">
    <location>
        <begin position="262"/>
        <end position="282"/>
    </location>
</feature>
<reference evidence="5 6" key="1">
    <citation type="journal article" date="2022" name="Nat. Ecol. Evol.">
        <title>A masculinizing supergene underlies an exaggerated male reproductive morph in a spider.</title>
        <authorList>
            <person name="Hendrickx F."/>
            <person name="De Corte Z."/>
            <person name="Sonet G."/>
            <person name="Van Belleghem S.M."/>
            <person name="Kostlbacher S."/>
            <person name="Vangestel C."/>
        </authorList>
    </citation>
    <scope>NUCLEOTIDE SEQUENCE [LARGE SCALE GENOMIC DNA]</scope>
    <source>
        <strain evidence="5">W744_W776</strain>
    </source>
</reference>
<dbReference type="SUPFAM" id="SSF54236">
    <property type="entry name" value="Ubiquitin-like"/>
    <property type="match status" value="1"/>
</dbReference>
<dbReference type="InterPro" id="IPR000626">
    <property type="entry name" value="Ubiquitin-like_dom"/>
</dbReference>
<dbReference type="EMBL" id="JAFNEN010000119">
    <property type="protein sequence ID" value="KAG8193525.1"/>
    <property type="molecule type" value="Genomic_DNA"/>
</dbReference>
<dbReference type="InterPro" id="IPR039336">
    <property type="entry name" value="Midnolin"/>
</dbReference>
<comment type="subcellular location">
    <subcellularLocation>
        <location evidence="1">Nucleus</location>
    </subcellularLocation>
</comment>
<sequence length="309" mass="33554">MLRTVLVRPSTGGQICVRMSADQGVDRLKATVADKLGLHRDKIVLLHGNRQLNSGSLAENDIPDGSKLVLLPNVETGITAQNPEQCVMQALETLDATQVENFLAGRLPLNLTMRLGDHMMFIQLQLAPPLPPTPPSSPLSKEAPRLDTPSQLELSEASRNLTRTLKQLSSVTMANKMKEECNGRCCVARREGGAVIESMLHHGRGVFSGTFSGTLSPGLQDGEGRPRRDICTVVHILNDLLGASSHCKPCSSLSSSNSAPSKRQDTPTTEGKRGDGNNDVLRAKVDRLRTLLRQRRRPYGRSQFSPAVA</sequence>
<evidence type="ECO:0000256" key="2">
    <source>
        <dbReference type="ARBA" id="ARBA00023242"/>
    </source>
</evidence>
<dbReference type="Proteomes" id="UP000827092">
    <property type="component" value="Unassembled WGS sequence"/>
</dbReference>
<proteinExistence type="predicted"/>
<dbReference type="PANTHER" id="PTHR23010:SF1">
    <property type="entry name" value="MIDNOLIN"/>
    <property type="match status" value="1"/>
</dbReference>
<evidence type="ECO:0000313" key="5">
    <source>
        <dbReference type="EMBL" id="KAG8193525.1"/>
    </source>
</evidence>
<dbReference type="AlphaFoldDB" id="A0AAV6V9X7"/>
<evidence type="ECO:0000313" key="6">
    <source>
        <dbReference type="Proteomes" id="UP000827092"/>
    </source>
</evidence>
<dbReference type="InterPro" id="IPR029071">
    <property type="entry name" value="Ubiquitin-like_domsf"/>
</dbReference>
<dbReference type="GO" id="GO:0005634">
    <property type="term" value="C:nucleus"/>
    <property type="evidence" value="ECO:0007669"/>
    <property type="project" value="UniProtKB-SubCell"/>
</dbReference>
<protein>
    <recommendedName>
        <fullName evidence="4">Ubiquitin-like domain-containing protein</fullName>
    </recommendedName>
</protein>
<evidence type="ECO:0000259" key="4">
    <source>
        <dbReference type="PROSITE" id="PS50053"/>
    </source>
</evidence>
<gene>
    <name evidence="5" type="ORF">JTE90_003736</name>
</gene>
<comment type="caution">
    <text evidence="5">The sequence shown here is derived from an EMBL/GenBank/DDBJ whole genome shotgun (WGS) entry which is preliminary data.</text>
</comment>
<accession>A0AAV6V9X7</accession>
<name>A0AAV6V9X7_9ARAC</name>
<dbReference type="PROSITE" id="PS50053">
    <property type="entry name" value="UBIQUITIN_2"/>
    <property type="match status" value="1"/>
</dbReference>
<feature type="compositionally biased region" description="Pro residues" evidence="3">
    <location>
        <begin position="128"/>
        <end position="137"/>
    </location>
</feature>
<organism evidence="5 6">
    <name type="scientific">Oedothorax gibbosus</name>
    <dbReference type="NCBI Taxonomy" id="931172"/>
    <lineage>
        <taxon>Eukaryota</taxon>
        <taxon>Metazoa</taxon>
        <taxon>Ecdysozoa</taxon>
        <taxon>Arthropoda</taxon>
        <taxon>Chelicerata</taxon>
        <taxon>Arachnida</taxon>
        <taxon>Araneae</taxon>
        <taxon>Araneomorphae</taxon>
        <taxon>Entelegynae</taxon>
        <taxon>Araneoidea</taxon>
        <taxon>Linyphiidae</taxon>
        <taxon>Erigoninae</taxon>
        <taxon>Oedothorax</taxon>
    </lineage>
</organism>
<evidence type="ECO:0000256" key="1">
    <source>
        <dbReference type="ARBA" id="ARBA00004123"/>
    </source>
</evidence>
<evidence type="ECO:0000256" key="3">
    <source>
        <dbReference type="SAM" id="MobiDB-lite"/>
    </source>
</evidence>
<dbReference type="Gene3D" id="3.10.20.90">
    <property type="entry name" value="Phosphatidylinositol 3-kinase Catalytic Subunit, Chain A, domain 1"/>
    <property type="match status" value="1"/>
</dbReference>
<keyword evidence="2" id="KW-0539">Nucleus</keyword>
<feature type="region of interest" description="Disordered" evidence="3">
    <location>
        <begin position="126"/>
        <end position="150"/>
    </location>
</feature>
<feature type="region of interest" description="Disordered" evidence="3">
    <location>
        <begin position="250"/>
        <end position="282"/>
    </location>
</feature>
<dbReference type="PANTHER" id="PTHR23010">
    <property type="entry name" value="MIDNOLIN"/>
    <property type="match status" value="1"/>
</dbReference>
<feature type="compositionally biased region" description="Low complexity" evidence="3">
    <location>
        <begin position="250"/>
        <end position="261"/>
    </location>
</feature>
<keyword evidence="6" id="KW-1185">Reference proteome</keyword>
<feature type="domain" description="Ubiquitin-like" evidence="4">
    <location>
        <begin position="3"/>
        <end position="77"/>
    </location>
</feature>